<dbReference type="AlphaFoldDB" id="A0A0P8W9C9"/>
<organism evidence="2 3">
    <name type="scientific">Oxobacter pfennigii</name>
    <dbReference type="NCBI Taxonomy" id="36849"/>
    <lineage>
        <taxon>Bacteria</taxon>
        <taxon>Bacillati</taxon>
        <taxon>Bacillota</taxon>
        <taxon>Clostridia</taxon>
        <taxon>Eubacteriales</taxon>
        <taxon>Clostridiaceae</taxon>
        <taxon>Oxobacter</taxon>
    </lineage>
</organism>
<reference evidence="2 3" key="1">
    <citation type="submission" date="2015-09" db="EMBL/GenBank/DDBJ databases">
        <title>Genome sequence of Oxobacter pfennigii DSM 3222.</title>
        <authorList>
            <person name="Poehlein A."/>
            <person name="Bengelsdorf F.R."/>
            <person name="Schiel-Bengelsdorf B."/>
            <person name="Duerre P."/>
            <person name="Daniel R."/>
        </authorList>
    </citation>
    <scope>NUCLEOTIDE SEQUENCE [LARGE SCALE GENOMIC DNA]</scope>
    <source>
        <strain evidence="2 3">DSM 3222</strain>
    </source>
</reference>
<feature type="domain" description="Cell wall hydrolase SleB" evidence="1">
    <location>
        <begin position="77"/>
        <end position="175"/>
    </location>
</feature>
<dbReference type="GO" id="GO:0016787">
    <property type="term" value="F:hydrolase activity"/>
    <property type="evidence" value="ECO:0007669"/>
    <property type="project" value="InterPro"/>
</dbReference>
<dbReference type="InterPro" id="IPR042047">
    <property type="entry name" value="SleB_dom1"/>
</dbReference>
<evidence type="ECO:0000313" key="2">
    <source>
        <dbReference type="EMBL" id="KPU44583.1"/>
    </source>
</evidence>
<dbReference type="EMBL" id="LKET01000029">
    <property type="protein sequence ID" value="KPU44583.1"/>
    <property type="molecule type" value="Genomic_DNA"/>
</dbReference>
<name>A0A0P8W9C9_9CLOT</name>
<dbReference type="Pfam" id="PF07486">
    <property type="entry name" value="Hydrolase_2"/>
    <property type="match status" value="1"/>
</dbReference>
<evidence type="ECO:0000259" key="1">
    <source>
        <dbReference type="Pfam" id="PF07486"/>
    </source>
</evidence>
<dbReference type="Gene3D" id="1.10.10.2520">
    <property type="entry name" value="Cell wall hydrolase SleB, domain 1"/>
    <property type="match status" value="1"/>
</dbReference>
<evidence type="ECO:0000313" key="3">
    <source>
        <dbReference type="Proteomes" id="UP000050326"/>
    </source>
</evidence>
<proteinExistence type="predicted"/>
<gene>
    <name evidence="2" type="primary">sleB_3</name>
    <name evidence="2" type="ORF">OXPF_16660</name>
</gene>
<protein>
    <submittedName>
        <fullName evidence="2">Spore cortex-lytic enzyme</fullName>
    </submittedName>
</protein>
<keyword evidence="3" id="KW-1185">Reference proteome</keyword>
<dbReference type="STRING" id="36849.OXPF_16660"/>
<sequence>MRKILLLFMAVICLVFISDIINPFVLKSVFSFMGNSKTSGILPAAAKDAAQKNNSNEKSSNKDVSLMARAINGEARGEPYIGAVAVGAVIMNRTRDPRFPDTVPGVIYQPGAFTAITDGQINAKMEPQAEKAARDALNGWDPSGGAIYYYNPAKTTNKWIWSRQVIKTIGKHKFCK</sequence>
<accession>A0A0P8W9C9</accession>
<dbReference type="InterPro" id="IPR011105">
    <property type="entry name" value="Cell_wall_hydrolase_SleB"/>
</dbReference>
<dbReference type="OrthoDB" id="9785345at2"/>
<dbReference type="Gene3D" id="6.20.240.60">
    <property type="match status" value="1"/>
</dbReference>
<dbReference type="Proteomes" id="UP000050326">
    <property type="component" value="Unassembled WGS sequence"/>
</dbReference>
<dbReference type="PATRIC" id="fig|36849.3.peg.1759"/>
<comment type="caution">
    <text evidence="2">The sequence shown here is derived from an EMBL/GenBank/DDBJ whole genome shotgun (WGS) entry which is preliminary data.</text>
</comment>